<reference evidence="2 3" key="1">
    <citation type="submission" date="2013-09" db="EMBL/GenBank/DDBJ databases">
        <title>Corchorus capsularis genome sequencing.</title>
        <authorList>
            <person name="Alam M."/>
            <person name="Haque M.S."/>
            <person name="Islam M.S."/>
            <person name="Emdad E.M."/>
            <person name="Islam M.M."/>
            <person name="Ahmed B."/>
            <person name="Halim A."/>
            <person name="Hossen Q.M.M."/>
            <person name="Hossain M.Z."/>
            <person name="Ahmed R."/>
            <person name="Khan M.M."/>
            <person name="Islam R."/>
            <person name="Rashid M.M."/>
            <person name="Khan S.A."/>
            <person name="Rahman M.S."/>
            <person name="Alam M."/>
        </authorList>
    </citation>
    <scope>NUCLEOTIDE SEQUENCE [LARGE SCALE GENOMIC DNA]</scope>
    <source>
        <strain evidence="3">cv. CVL-1</strain>
        <tissue evidence="2">Whole seedling</tissue>
    </source>
</reference>
<evidence type="ECO:0000256" key="1">
    <source>
        <dbReference type="SAM" id="Coils"/>
    </source>
</evidence>
<dbReference type="AlphaFoldDB" id="A0A1R3IRM8"/>
<evidence type="ECO:0000313" key="3">
    <source>
        <dbReference type="Proteomes" id="UP000188268"/>
    </source>
</evidence>
<dbReference type="Proteomes" id="UP000188268">
    <property type="component" value="Unassembled WGS sequence"/>
</dbReference>
<keyword evidence="1" id="KW-0175">Coiled coil</keyword>
<proteinExistence type="predicted"/>
<dbReference type="EMBL" id="AWWV01009630">
    <property type="protein sequence ID" value="OMO85232.1"/>
    <property type="molecule type" value="Genomic_DNA"/>
</dbReference>
<accession>A0A1R3IRM8</accession>
<evidence type="ECO:0000313" key="2">
    <source>
        <dbReference type="EMBL" id="OMO85232.1"/>
    </source>
</evidence>
<name>A0A1R3IRM8_COCAP</name>
<feature type="coiled-coil region" evidence="1">
    <location>
        <begin position="51"/>
        <end position="85"/>
    </location>
</feature>
<dbReference type="Gramene" id="OMO85232">
    <property type="protein sequence ID" value="OMO85232"/>
    <property type="gene ID" value="CCACVL1_10341"/>
</dbReference>
<gene>
    <name evidence="2" type="ORF">CCACVL1_10341</name>
</gene>
<protein>
    <submittedName>
        <fullName evidence="2">Uncharacterized protein</fullName>
    </submittedName>
</protein>
<sequence>MVSKTDETQLNRLENQVDNGGGGAWEYLCLVQIAQSQAFRQSIEAWENKAKEDALKLHGALQKKCNDLEAKFGKLEKDNSALTNQFASLKRSKDEEAGTFEVFKIQMQKEIDDLKVFNSPFLWCFWFG</sequence>
<dbReference type="STRING" id="210143.A0A1R3IRM8"/>
<comment type="caution">
    <text evidence="2">The sequence shown here is derived from an EMBL/GenBank/DDBJ whole genome shotgun (WGS) entry which is preliminary data.</text>
</comment>
<organism evidence="2 3">
    <name type="scientific">Corchorus capsularis</name>
    <name type="common">Jute</name>
    <dbReference type="NCBI Taxonomy" id="210143"/>
    <lineage>
        <taxon>Eukaryota</taxon>
        <taxon>Viridiplantae</taxon>
        <taxon>Streptophyta</taxon>
        <taxon>Embryophyta</taxon>
        <taxon>Tracheophyta</taxon>
        <taxon>Spermatophyta</taxon>
        <taxon>Magnoliopsida</taxon>
        <taxon>eudicotyledons</taxon>
        <taxon>Gunneridae</taxon>
        <taxon>Pentapetalae</taxon>
        <taxon>rosids</taxon>
        <taxon>malvids</taxon>
        <taxon>Malvales</taxon>
        <taxon>Malvaceae</taxon>
        <taxon>Grewioideae</taxon>
        <taxon>Apeibeae</taxon>
        <taxon>Corchorus</taxon>
    </lineage>
</organism>
<keyword evidence="3" id="KW-1185">Reference proteome</keyword>